<dbReference type="AlphaFoldDB" id="A0A316VCQ8"/>
<dbReference type="Pfam" id="PF08939">
    <property type="entry name" value="Bles03"/>
    <property type="match status" value="1"/>
</dbReference>
<dbReference type="STRING" id="1280837.A0A316VCQ8"/>
<dbReference type="GeneID" id="37024084"/>
<dbReference type="OrthoDB" id="10067381at2759"/>
<dbReference type="InParanoid" id="A0A316VCQ8"/>
<name>A0A316VCQ8_9BASI</name>
<dbReference type="EMBL" id="KZ819603">
    <property type="protein sequence ID" value="PWN35342.1"/>
    <property type="molecule type" value="Genomic_DNA"/>
</dbReference>
<dbReference type="InterPro" id="IPR015034">
    <property type="entry name" value="Bles03"/>
</dbReference>
<accession>A0A316VCQ8</accession>
<feature type="compositionally biased region" description="Basic and acidic residues" evidence="1">
    <location>
        <begin position="299"/>
        <end position="309"/>
    </location>
</feature>
<feature type="compositionally biased region" description="Polar residues" evidence="1">
    <location>
        <begin position="328"/>
        <end position="346"/>
    </location>
</feature>
<gene>
    <name evidence="2" type="ORF">FA14DRAFT_40335</name>
</gene>
<dbReference type="Gene3D" id="3.30.760.10">
    <property type="entry name" value="RNA Cap, Translation Initiation Factor Eif4e"/>
    <property type="match status" value="1"/>
</dbReference>
<evidence type="ECO:0000313" key="2">
    <source>
        <dbReference type="EMBL" id="PWN35342.1"/>
    </source>
</evidence>
<proteinExistence type="predicted"/>
<organism evidence="2 3">
    <name type="scientific">Meira miltonrushii</name>
    <dbReference type="NCBI Taxonomy" id="1280837"/>
    <lineage>
        <taxon>Eukaryota</taxon>
        <taxon>Fungi</taxon>
        <taxon>Dikarya</taxon>
        <taxon>Basidiomycota</taxon>
        <taxon>Ustilaginomycotina</taxon>
        <taxon>Exobasidiomycetes</taxon>
        <taxon>Exobasidiales</taxon>
        <taxon>Brachybasidiaceae</taxon>
        <taxon>Meira</taxon>
    </lineage>
</organism>
<dbReference type="SUPFAM" id="SSF55418">
    <property type="entry name" value="eIF4e-like"/>
    <property type="match status" value="1"/>
</dbReference>
<evidence type="ECO:0000256" key="1">
    <source>
        <dbReference type="SAM" id="MobiDB-lite"/>
    </source>
</evidence>
<feature type="compositionally biased region" description="Polar residues" evidence="1">
    <location>
        <begin position="416"/>
        <end position="426"/>
    </location>
</feature>
<dbReference type="Proteomes" id="UP000245771">
    <property type="component" value="Unassembled WGS sequence"/>
</dbReference>
<dbReference type="RefSeq" id="XP_025355644.1">
    <property type="nucleotide sequence ID" value="XM_025502303.1"/>
</dbReference>
<feature type="compositionally biased region" description="Basic and acidic residues" evidence="1">
    <location>
        <begin position="364"/>
        <end position="391"/>
    </location>
</feature>
<feature type="compositionally biased region" description="Acidic residues" evidence="1">
    <location>
        <begin position="351"/>
        <end position="363"/>
    </location>
</feature>
<dbReference type="InterPro" id="IPR023398">
    <property type="entry name" value="TIF_eIF4e-like"/>
</dbReference>
<feature type="region of interest" description="Disordered" evidence="1">
    <location>
        <begin position="270"/>
        <end position="482"/>
    </location>
</feature>
<reference evidence="2 3" key="1">
    <citation type="journal article" date="2018" name="Mol. Biol. Evol.">
        <title>Broad Genomic Sampling Reveals a Smut Pathogenic Ancestry of the Fungal Clade Ustilaginomycotina.</title>
        <authorList>
            <person name="Kijpornyongpan T."/>
            <person name="Mondo S.J."/>
            <person name="Barry K."/>
            <person name="Sandor L."/>
            <person name="Lee J."/>
            <person name="Lipzen A."/>
            <person name="Pangilinan J."/>
            <person name="LaButti K."/>
            <person name="Hainaut M."/>
            <person name="Henrissat B."/>
            <person name="Grigoriev I.V."/>
            <person name="Spatafora J.W."/>
            <person name="Aime M.C."/>
        </authorList>
    </citation>
    <scope>NUCLEOTIDE SEQUENCE [LARGE SCALE GENOMIC DNA]</scope>
    <source>
        <strain evidence="2 3">MCA 3882</strain>
    </source>
</reference>
<protein>
    <submittedName>
        <fullName evidence="2">Uncharacterized protein</fullName>
    </submittedName>
</protein>
<keyword evidence="3" id="KW-1185">Reference proteome</keyword>
<feature type="compositionally biased region" description="Basic and acidic residues" evidence="1">
    <location>
        <begin position="429"/>
        <end position="439"/>
    </location>
</feature>
<sequence>MAIDESMPTEKSLIAWKEGQADCSLAQFLEQNAPSKTRRRPGGDGWIWVRSVRADLGDPNKKPTNESLHEAKKILDEVVRRLEDIDKNDSIPKIKSKTSGPSKKMLKDSSVQRCEEALREIGLKKWASGKWMFFEGAEYVNLVFGRLAQSIIDGPLSKLKNARCHTIKVATADSLRVDKSRPGKDSQQLICLYFDNIWSKEDATEVLKCIVKEHGQIPNSAKADLYTMINLDSNHPSKIRSTLYRPAELFTWEQIREWQTAFFEELKKNKPKDINNKSPARSSKTEAEPTGSANKKRKYGLEDGDREPVNPEQFWPSPKSDQKDASTHQRTSSRVATENRPNSSKAQPLPVDDDSETESESEPEGFKIARQKRAEEMASRTTPESKKDVNHAGKLTMSGAEKPPSHTSPGREKNDTNAGTQSSTPIRASETELRRKDYSPKVSPIRAPEAQHSNPPKPKPKETPIVVLKVNRKRDRFGRDDF</sequence>
<evidence type="ECO:0000313" key="3">
    <source>
        <dbReference type="Proteomes" id="UP000245771"/>
    </source>
</evidence>